<comment type="caution">
    <text evidence="1">The sequence shown here is derived from an EMBL/GenBank/DDBJ whole genome shotgun (WGS) entry which is preliminary data.</text>
</comment>
<dbReference type="Proteomes" id="UP001497680">
    <property type="component" value="Unassembled WGS sequence"/>
</dbReference>
<proteinExistence type="predicted"/>
<evidence type="ECO:0000313" key="1">
    <source>
        <dbReference type="EMBL" id="KAI6092143.1"/>
    </source>
</evidence>
<dbReference type="EMBL" id="MU394284">
    <property type="protein sequence ID" value="KAI6092143.1"/>
    <property type="molecule type" value="Genomic_DNA"/>
</dbReference>
<gene>
    <name evidence="1" type="ORF">F4821DRAFT_158179</name>
</gene>
<sequence length="696" mass="78530">MEIDRTESLDTCPTCGARSSNLLTTWPKPKFLPRRPLGKWGIVDWCPRDYKTQMDWSALSARGILNCSCVVCATVVSVLLDANKKYGCDVRLRASYIQAHWVSATYRGMLTLNRVKIPPGEWLNDLGADSTIRAEHDTITTSISIEPLVNTKPLVYEPCQNIPMNSGSSKAFELVKRWFYKCKKYHPSCAFTSESFTPSRILDVSHEDPKLILREDLRDAIEYVALSHCWGMFQPLKTVRSNLDSHRKGIPLETLPVTFRDVVKVTRMIGLRYLWIDSLCILQEEDKKDWEQEASQMGEVYGNAELVLAATVASSPDAGFLRNRPEFDLGHASALLDGQTMPIESRYHLIFEHDSMYTGNGPLDGRAWAFQERLLARRYLAYGSSEARWECRQDSFCECGWVSAEAQSSQRGRSLDNMLATTLPSDRKDLWVNICRTYTQRKLTVASDKLVALSAVASRFQSKYGDTYLAGLWKENLIPSLLWWPGYNGKPVDFYAPSWSWVSIDTNFLSFDVPIEESSTLARVVDASVTTSTANEFGTVSKGNIRLRGRAFGAILHTVVGKDLNEAEYPSDEPRYPWGGCTVEIPGLPPYEPSCLLDMPVVAYDSKGDKRGYTEAPARRIYFTERISEQEYLARYSALVLPLLISDAVIFSLILGPSPKHPGCLERLGLFIWKGKTECEIQNFLAGFEEDEFVIV</sequence>
<protein>
    <submittedName>
        <fullName evidence="1">HET-domain-containing protein</fullName>
    </submittedName>
</protein>
<name>A0ACC0DH43_9PEZI</name>
<evidence type="ECO:0000313" key="2">
    <source>
        <dbReference type="Proteomes" id="UP001497680"/>
    </source>
</evidence>
<accession>A0ACC0DH43</accession>
<reference evidence="1 2" key="1">
    <citation type="journal article" date="2022" name="New Phytol.">
        <title>Ecological generalism drives hyperdiversity of secondary metabolite gene clusters in xylarialean endophytes.</title>
        <authorList>
            <person name="Franco M.E.E."/>
            <person name="Wisecaver J.H."/>
            <person name="Arnold A.E."/>
            <person name="Ju Y.M."/>
            <person name="Slot J.C."/>
            <person name="Ahrendt S."/>
            <person name="Moore L.P."/>
            <person name="Eastman K.E."/>
            <person name="Scott K."/>
            <person name="Konkel Z."/>
            <person name="Mondo S.J."/>
            <person name="Kuo A."/>
            <person name="Hayes R.D."/>
            <person name="Haridas S."/>
            <person name="Andreopoulos B."/>
            <person name="Riley R."/>
            <person name="LaButti K."/>
            <person name="Pangilinan J."/>
            <person name="Lipzen A."/>
            <person name="Amirebrahimi M."/>
            <person name="Yan J."/>
            <person name="Adam C."/>
            <person name="Keymanesh K."/>
            <person name="Ng V."/>
            <person name="Louie K."/>
            <person name="Northen T."/>
            <person name="Drula E."/>
            <person name="Henrissat B."/>
            <person name="Hsieh H.M."/>
            <person name="Youens-Clark K."/>
            <person name="Lutzoni F."/>
            <person name="Miadlikowska J."/>
            <person name="Eastwood D.C."/>
            <person name="Hamelin R.C."/>
            <person name="Grigoriev I.V."/>
            <person name="U'Ren J.M."/>
        </authorList>
    </citation>
    <scope>NUCLEOTIDE SEQUENCE [LARGE SCALE GENOMIC DNA]</scope>
    <source>
        <strain evidence="1 2">ER1909</strain>
    </source>
</reference>
<organism evidence="1 2">
    <name type="scientific">Hypoxylon rubiginosum</name>
    <dbReference type="NCBI Taxonomy" id="110542"/>
    <lineage>
        <taxon>Eukaryota</taxon>
        <taxon>Fungi</taxon>
        <taxon>Dikarya</taxon>
        <taxon>Ascomycota</taxon>
        <taxon>Pezizomycotina</taxon>
        <taxon>Sordariomycetes</taxon>
        <taxon>Xylariomycetidae</taxon>
        <taxon>Xylariales</taxon>
        <taxon>Hypoxylaceae</taxon>
        <taxon>Hypoxylon</taxon>
    </lineage>
</organism>
<keyword evidence="2" id="KW-1185">Reference proteome</keyword>